<proteinExistence type="predicted"/>
<dbReference type="RefSeq" id="WP_248632363.1">
    <property type="nucleotide sequence ID" value="NZ_JALPTH010000005.1"/>
</dbReference>
<sequence length="143" mass="14889">MIEQGVMHMFLTKKRIATVGLVAALALPATAAVAGEISGSRLPFSIQTSGSAEDSNRWNGPGSGHAKPCGDVPASQPNSFSAYIYEDKSFLPDPQVASTSRAYSQAYGCGSYKGTNTGGKYYTKATWSGIPGSRANGFVAAEN</sequence>
<evidence type="ECO:0000256" key="1">
    <source>
        <dbReference type="SAM" id="MobiDB-lite"/>
    </source>
</evidence>
<name>A0ABT0I736_9ACTN</name>
<evidence type="ECO:0000313" key="4">
    <source>
        <dbReference type="Proteomes" id="UP001522868"/>
    </source>
</evidence>
<dbReference type="Proteomes" id="UP001522868">
    <property type="component" value="Unassembled WGS sequence"/>
</dbReference>
<gene>
    <name evidence="3" type="ORF">M1O15_06940</name>
</gene>
<feature type="chain" id="PRO_5047135410" description="Lactococcin 972 family bacteriocin" evidence="2">
    <location>
        <begin position="32"/>
        <end position="143"/>
    </location>
</feature>
<evidence type="ECO:0008006" key="5">
    <source>
        <dbReference type="Google" id="ProtNLM"/>
    </source>
</evidence>
<keyword evidence="4" id="KW-1185">Reference proteome</keyword>
<dbReference type="EMBL" id="JALPTH010000005">
    <property type="protein sequence ID" value="MCK8677129.1"/>
    <property type="molecule type" value="Genomic_DNA"/>
</dbReference>
<feature type="region of interest" description="Disordered" evidence="1">
    <location>
        <begin position="47"/>
        <end position="74"/>
    </location>
</feature>
<evidence type="ECO:0000313" key="3">
    <source>
        <dbReference type="EMBL" id="MCK8677129.1"/>
    </source>
</evidence>
<keyword evidence="2" id="KW-0732">Signal</keyword>
<reference evidence="3 4" key="1">
    <citation type="submission" date="2022-04" db="EMBL/GenBank/DDBJ databases">
        <title>Streptomyces sp. nov. LCR6-01 isolated from Lichen of Dirinaria sp.</title>
        <authorList>
            <person name="Kanchanasin P."/>
            <person name="Tanasupawat S."/>
            <person name="Phongsopitanun W."/>
        </authorList>
    </citation>
    <scope>NUCLEOTIDE SEQUENCE [LARGE SCALE GENOMIC DNA]</scope>
    <source>
        <strain evidence="3 4">LCR6-01</strain>
    </source>
</reference>
<evidence type="ECO:0000256" key="2">
    <source>
        <dbReference type="SAM" id="SignalP"/>
    </source>
</evidence>
<feature type="signal peptide" evidence="2">
    <location>
        <begin position="1"/>
        <end position="31"/>
    </location>
</feature>
<comment type="caution">
    <text evidence="3">The sequence shown here is derived from an EMBL/GenBank/DDBJ whole genome shotgun (WGS) entry which is preliminary data.</text>
</comment>
<protein>
    <recommendedName>
        <fullName evidence="5">Lactococcin 972 family bacteriocin</fullName>
    </recommendedName>
</protein>
<accession>A0ABT0I736</accession>
<organism evidence="3 4">
    <name type="scientific">Streptomyces lichenis</name>
    <dbReference type="NCBI Taxonomy" id="2306967"/>
    <lineage>
        <taxon>Bacteria</taxon>
        <taxon>Bacillati</taxon>
        <taxon>Actinomycetota</taxon>
        <taxon>Actinomycetes</taxon>
        <taxon>Kitasatosporales</taxon>
        <taxon>Streptomycetaceae</taxon>
        <taxon>Streptomyces</taxon>
    </lineage>
</organism>